<dbReference type="Proteomes" id="UP000253208">
    <property type="component" value="Unassembled WGS sequence"/>
</dbReference>
<dbReference type="EMBL" id="PSQG01000010">
    <property type="protein sequence ID" value="RCH43979.1"/>
    <property type="molecule type" value="Genomic_DNA"/>
</dbReference>
<gene>
    <name evidence="1" type="ORF">C4886_08260</name>
</gene>
<dbReference type="PROSITE" id="PS51257">
    <property type="entry name" value="PROKAR_LIPOPROTEIN"/>
    <property type="match status" value="1"/>
</dbReference>
<evidence type="ECO:0000313" key="2">
    <source>
        <dbReference type="Proteomes" id="UP000253208"/>
    </source>
</evidence>
<dbReference type="RefSeq" id="WP_015526159.1">
    <property type="nucleotide sequence ID" value="NZ_PSQG01000010.1"/>
</dbReference>
<name>A0A367G275_9FIRM</name>
<accession>A0A367G275</accession>
<organism evidence="1 2">
    <name type="scientific">Blautia obeum</name>
    <dbReference type="NCBI Taxonomy" id="40520"/>
    <lineage>
        <taxon>Bacteria</taxon>
        <taxon>Bacillati</taxon>
        <taxon>Bacillota</taxon>
        <taxon>Clostridia</taxon>
        <taxon>Lachnospirales</taxon>
        <taxon>Lachnospiraceae</taxon>
        <taxon>Blautia</taxon>
    </lineage>
</organism>
<dbReference type="AlphaFoldDB" id="A0A367G275"/>
<comment type="caution">
    <text evidence="1">The sequence shown here is derived from an EMBL/GenBank/DDBJ whole genome shotgun (WGS) entry which is preliminary data.</text>
</comment>
<protein>
    <recommendedName>
        <fullName evidence="3">Type II secretion system protein</fullName>
    </recommendedName>
</protein>
<reference evidence="1 2" key="1">
    <citation type="submission" date="2018-02" db="EMBL/GenBank/DDBJ databases">
        <title>Complete genome sequencing of Faecalibacterium prausnitzii strains isolated from the human gut.</title>
        <authorList>
            <person name="Fitzgerald B.C."/>
            <person name="Shkoporov A.N."/>
            <person name="Ross P.R."/>
            <person name="Hill C."/>
        </authorList>
    </citation>
    <scope>NUCLEOTIDE SEQUENCE [LARGE SCALE GENOMIC DNA]</scope>
    <source>
        <strain evidence="1 2">APC942/31-1</strain>
    </source>
</reference>
<evidence type="ECO:0000313" key="1">
    <source>
        <dbReference type="EMBL" id="RCH43979.1"/>
    </source>
</evidence>
<proteinExistence type="predicted"/>
<evidence type="ECO:0008006" key="3">
    <source>
        <dbReference type="Google" id="ProtNLM"/>
    </source>
</evidence>
<sequence>MKESRHNSGTSLFLMEMILALLFLSLSSAACIQIFAAARKNRLQAEQWNQIQALTTSVGEILEGTDGTDEQFLSLLPGGIKKNTNLIWYYDRNWQSCSSGEAACEMILETDISSSEKSGELSFRQLSNCSELYRITLRFPVDDYRREAVH</sequence>